<evidence type="ECO:0000313" key="2">
    <source>
        <dbReference type="EMBL" id="RLN40774.1"/>
    </source>
</evidence>
<name>A0A3L6TPI7_PANMI</name>
<evidence type="ECO:0000256" key="1">
    <source>
        <dbReference type="SAM" id="MobiDB-lite"/>
    </source>
</evidence>
<feature type="compositionally biased region" description="Basic residues" evidence="1">
    <location>
        <begin position="152"/>
        <end position="162"/>
    </location>
</feature>
<dbReference type="Proteomes" id="UP000275267">
    <property type="component" value="Unassembled WGS sequence"/>
</dbReference>
<feature type="compositionally biased region" description="Basic and acidic residues" evidence="1">
    <location>
        <begin position="142"/>
        <end position="151"/>
    </location>
</feature>
<feature type="compositionally biased region" description="Gly residues" evidence="1">
    <location>
        <begin position="9"/>
        <end position="29"/>
    </location>
</feature>
<sequence length="212" mass="23426">MTERFKGSSGPGGWRSGSGGSRGSFGGSGSRSWEGRARSDAPSWRKGELEERRQEQRRRGEEEEVTSPEKRKHTGKESEMPRRALFLTESMVDKQGKGGEAQEDEGVRGKVEKITKQMGEVESSDVNSTRLAMHVDQEVAGGETEREVCEKGRKKGTYKRRERSAQLPIGDKMELWAGQKRAGDDILMEEGGENVAIVNLAGTATVKAWPNK</sequence>
<reference evidence="3" key="1">
    <citation type="journal article" date="2019" name="Nat. Commun.">
        <title>The genome of broomcorn millet.</title>
        <authorList>
            <person name="Zou C."/>
            <person name="Miki D."/>
            <person name="Li D."/>
            <person name="Tang Q."/>
            <person name="Xiao L."/>
            <person name="Rajput S."/>
            <person name="Deng P."/>
            <person name="Jia W."/>
            <person name="Huang R."/>
            <person name="Zhang M."/>
            <person name="Sun Y."/>
            <person name="Hu J."/>
            <person name="Fu X."/>
            <person name="Schnable P.S."/>
            <person name="Li F."/>
            <person name="Zhang H."/>
            <person name="Feng B."/>
            <person name="Zhu X."/>
            <person name="Liu R."/>
            <person name="Schnable J.C."/>
            <person name="Zhu J.-K."/>
            <person name="Zhang H."/>
        </authorList>
    </citation>
    <scope>NUCLEOTIDE SEQUENCE [LARGE SCALE GENOMIC DNA]</scope>
</reference>
<protein>
    <submittedName>
        <fullName evidence="2">Uncharacterized protein</fullName>
    </submittedName>
</protein>
<feature type="region of interest" description="Disordered" evidence="1">
    <location>
        <begin position="142"/>
        <end position="163"/>
    </location>
</feature>
<comment type="caution">
    <text evidence="2">The sequence shown here is derived from an EMBL/GenBank/DDBJ whole genome shotgun (WGS) entry which is preliminary data.</text>
</comment>
<dbReference type="AlphaFoldDB" id="A0A3L6TPI7"/>
<feature type="compositionally biased region" description="Basic and acidic residues" evidence="1">
    <location>
        <begin position="33"/>
        <end position="61"/>
    </location>
</feature>
<dbReference type="EMBL" id="PQIB02000001">
    <property type="protein sequence ID" value="RLN40774.1"/>
    <property type="molecule type" value="Genomic_DNA"/>
</dbReference>
<gene>
    <name evidence="2" type="ORF">C2845_PM01G34110</name>
</gene>
<feature type="region of interest" description="Disordered" evidence="1">
    <location>
        <begin position="1"/>
        <end position="109"/>
    </location>
</feature>
<evidence type="ECO:0000313" key="3">
    <source>
        <dbReference type="Proteomes" id="UP000275267"/>
    </source>
</evidence>
<accession>A0A3L6TPI7</accession>
<organism evidence="2 3">
    <name type="scientific">Panicum miliaceum</name>
    <name type="common">Proso millet</name>
    <name type="synonym">Broomcorn millet</name>
    <dbReference type="NCBI Taxonomy" id="4540"/>
    <lineage>
        <taxon>Eukaryota</taxon>
        <taxon>Viridiplantae</taxon>
        <taxon>Streptophyta</taxon>
        <taxon>Embryophyta</taxon>
        <taxon>Tracheophyta</taxon>
        <taxon>Spermatophyta</taxon>
        <taxon>Magnoliopsida</taxon>
        <taxon>Liliopsida</taxon>
        <taxon>Poales</taxon>
        <taxon>Poaceae</taxon>
        <taxon>PACMAD clade</taxon>
        <taxon>Panicoideae</taxon>
        <taxon>Panicodae</taxon>
        <taxon>Paniceae</taxon>
        <taxon>Panicinae</taxon>
        <taxon>Panicum</taxon>
        <taxon>Panicum sect. Panicum</taxon>
    </lineage>
</organism>
<keyword evidence="3" id="KW-1185">Reference proteome</keyword>
<proteinExistence type="predicted"/>